<proteinExistence type="predicted"/>
<accession>A0A1J7IIB0</accession>
<gene>
    <name evidence="2" type="ORF">CONLIGDRAFT_431335</name>
</gene>
<reference evidence="2 3" key="1">
    <citation type="submission" date="2016-10" db="EMBL/GenBank/DDBJ databases">
        <title>Draft genome sequence of Coniochaeta ligniaria NRRL30616, a lignocellulolytic fungus for bioabatement of inhibitors in plant biomass hydrolysates.</title>
        <authorList>
            <consortium name="DOE Joint Genome Institute"/>
            <person name="Jimenez D.J."/>
            <person name="Hector R.E."/>
            <person name="Riley R."/>
            <person name="Sun H."/>
            <person name="Grigoriev I.V."/>
            <person name="Van Elsas J.D."/>
            <person name="Nichols N.N."/>
        </authorList>
    </citation>
    <scope>NUCLEOTIDE SEQUENCE [LARGE SCALE GENOMIC DNA]</scope>
    <source>
        <strain evidence="2 3">NRRL 30616</strain>
    </source>
</reference>
<feature type="region of interest" description="Disordered" evidence="1">
    <location>
        <begin position="128"/>
        <end position="155"/>
    </location>
</feature>
<protein>
    <submittedName>
        <fullName evidence="2">Uncharacterized protein</fullName>
    </submittedName>
</protein>
<keyword evidence="3" id="KW-1185">Reference proteome</keyword>
<dbReference type="Proteomes" id="UP000182658">
    <property type="component" value="Unassembled WGS sequence"/>
</dbReference>
<dbReference type="InParanoid" id="A0A1J7IIB0"/>
<organism evidence="2 3">
    <name type="scientific">Coniochaeta ligniaria NRRL 30616</name>
    <dbReference type="NCBI Taxonomy" id="1408157"/>
    <lineage>
        <taxon>Eukaryota</taxon>
        <taxon>Fungi</taxon>
        <taxon>Dikarya</taxon>
        <taxon>Ascomycota</taxon>
        <taxon>Pezizomycotina</taxon>
        <taxon>Sordariomycetes</taxon>
        <taxon>Sordariomycetidae</taxon>
        <taxon>Coniochaetales</taxon>
        <taxon>Coniochaetaceae</taxon>
        <taxon>Coniochaeta</taxon>
    </lineage>
</organism>
<sequence>MDACFVASNLRDEAVDMLFWDSKALLPLVWKVSAGPAPFGTFPTTQPPVGRHSRRPPGSLLPLAPDYVGAARKRGARGARGATVFGSALRPLDMYCLPTTAPPSFPTTHSQPCCPKFLPQITLSHLQPTTQQVQYDGSKNPPPRGPTTGAMGPSR</sequence>
<dbReference type="EMBL" id="KV875099">
    <property type="protein sequence ID" value="OIW27455.1"/>
    <property type="molecule type" value="Genomic_DNA"/>
</dbReference>
<name>A0A1J7IIB0_9PEZI</name>
<feature type="compositionally biased region" description="Polar residues" evidence="1">
    <location>
        <begin position="128"/>
        <end position="137"/>
    </location>
</feature>
<evidence type="ECO:0000256" key="1">
    <source>
        <dbReference type="SAM" id="MobiDB-lite"/>
    </source>
</evidence>
<evidence type="ECO:0000313" key="3">
    <source>
        <dbReference type="Proteomes" id="UP000182658"/>
    </source>
</evidence>
<feature type="region of interest" description="Disordered" evidence="1">
    <location>
        <begin position="41"/>
        <end position="62"/>
    </location>
</feature>
<evidence type="ECO:0000313" key="2">
    <source>
        <dbReference type="EMBL" id="OIW27455.1"/>
    </source>
</evidence>
<dbReference type="AlphaFoldDB" id="A0A1J7IIB0"/>